<evidence type="ECO:0000313" key="6">
    <source>
        <dbReference type="EMBL" id="SKB51095.1"/>
    </source>
</evidence>
<name>A0A1T5BV67_9SPHN</name>
<dbReference type="PANTHER" id="PTHR36917">
    <property type="entry name" value="INTRACELLULAR SEPTATION PROTEIN A-RELATED"/>
    <property type="match status" value="1"/>
</dbReference>
<keyword evidence="7" id="KW-1185">Reference proteome</keyword>
<organism evidence="6 7">
    <name type="scientific">Sphingopyxis flava</name>
    <dbReference type="NCBI Taxonomy" id="1507287"/>
    <lineage>
        <taxon>Bacteria</taxon>
        <taxon>Pseudomonadati</taxon>
        <taxon>Pseudomonadota</taxon>
        <taxon>Alphaproteobacteria</taxon>
        <taxon>Sphingomonadales</taxon>
        <taxon>Sphingomonadaceae</taxon>
        <taxon>Sphingopyxis</taxon>
    </lineage>
</organism>
<dbReference type="RefSeq" id="WP_079638162.1">
    <property type="nucleotide sequence ID" value="NZ_FUYP01000007.1"/>
</dbReference>
<dbReference type="GO" id="GO:0005886">
    <property type="term" value="C:plasma membrane"/>
    <property type="evidence" value="ECO:0007669"/>
    <property type="project" value="TreeGrafter"/>
</dbReference>
<keyword evidence="2 5" id="KW-0812">Transmembrane</keyword>
<dbReference type="AlphaFoldDB" id="A0A1T5BV67"/>
<dbReference type="InterPro" id="IPR006008">
    <property type="entry name" value="YciB"/>
</dbReference>
<keyword evidence="1" id="KW-1003">Cell membrane</keyword>
<dbReference type="Pfam" id="PF04279">
    <property type="entry name" value="IspA"/>
    <property type="match status" value="1"/>
</dbReference>
<keyword evidence="3 5" id="KW-1133">Transmembrane helix</keyword>
<dbReference type="OrthoDB" id="7375527at2"/>
<gene>
    <name evidence="6" type="ORF">SAMN06295937_1007166</name>
</gene>
<evidence type="ECO:0000256" key="2">
    <source>
        <dbReference type="ARBA" id="ARBA00022692"/>
    </source>
</evidence>
<dbReference type="PANTHER" id="PTHR36917:SF1">
    <property type="entry name" value="INNER MEMBRANE-SPANNING PROTEIN YCIB"/>
    <property type="match status" value="1"/>
</dbReference>
<feature type="transmembrane region" description="Helical" evidence="5">
    <location>
        <begin position="58"/>
        <end position="76"/>
    </location>
</feature>
<accession>A0A1T5BV67</accession>
<evidence type="ECO:0000256" key="5">
    <source>
        <dbReference type="SAM" id="Phobius"/>
    </source>
</evidence>
<dbReference type="EMBL" id="FUYP01000007">
    <property type="protein sequence ID" value="SKB51095.1"/>
    <property type="molecule type" value="Genomic_DNA"/>
</dbReference>
<sequence length="192" mass="20708">MKPLLYAIGPLLFDSLGVIVFAVLLALHLDLVTATIAGTAAACGVVLFEIARGRAVAALQWISLAMVLFSAAATMLTGDPRFVMVKPSIVYLIVGAAMLRRGWMNRYVPPADLPLVGDVMERFGFIWAGMMFATAAANLVIAYVFTPWWPAFIGIVPLASKALLFAVHFTIVQLVGRARTRRASKLEICAAQ</sequence>
<evidence type="ECO:0000256" key="4">
    <source>
        <dbReference type="ARBA" id="ARBA00023136"/>
    </source>
</evidence>
<feature type="transmembrane region" description="Helical" evidence="5">
    <location>
        <begin position="31"/>
        <end position="51"/>
    </location>
</feature>
<feature type="transmembrane region" description="Helical" evidence="5">
    <location>
        <begin position="124"/>
        <end position="145"/>
    </location>
</feature>
<evidence type="ECO:0000313" key="7">
    <source>
        <dbReference type="Proteomes" id="UP000190044"/>
    </source>
</evidence>
<feature type="transmembrane region" description="Helical" evidence="5">
    <location>
        <begin position="82"/>
        <end position="103"/>
    </location>
</feature>
<keyword evidence="4 5" id="KW-0472">Membrane</keyword>
<evidence type="ECO:0000256" key="3">
    <source>
        <dbReference type="ARBA" id="ARBA00022989"/>
    </source>
</evidence>
<dbReference type="Proteomes" id="UP000190044">
    <property type="component" value="Unassembled WGS sequence"/>
</dbReference>
<proteinExistence type="predicted"/>
<reference evidence="7" key="1">
    <citation type="submission" date="2017-02" db="EMBL/GenBank/DDBJ databases">
        <authorList>
            <person name="Varghese N."/>
            <person name="Submissions S."/>
        </authorList>
    </citation>
    <scope>NUCLEOTIDE SEQUENCE [LARGE SCALE GENOMIC DNA]</scope>
    <source>
        <strain evidence="7">R11H</strain>
    </source>
</reference>
<protein>
    <submittedName>
        <fullName evidence="6">Intracellular septation protein A</fullName>
    </submittedName>
</protein>
<evidence type="ECO:0000256" key="1">
    <source>
        <dbReference type="ARBA" id="ARBA00022475"/>
    </source>
</evidence>
<feature type="transmembrane region" description="Helical" evidence="5">
    <location>
        <begin position="151"/>
        <end position="175"/>
    </location>
</feature>
<feature type="transmembrane region" description="Helical" evidence="5">
    <location>
        <begin position="5"/>
        <end position="25"/>
    </location>
</feature>